<gene>
    <name evidence="8" type="ORF">BCR37DRAFT_251735</name>
</gene>
<evidence type="ECO:0000313" key="9">
    <source>
        <dbReference type="Proteomes" id="UP000193685"/>
    </source>
</evidence>
<evidence type="ECO:0000259" key="7">
    <source>
        <dbReference type="Pfam" id="PF01171"/>
    </source>
</evidence>
<evidence type="ECO:0000256" key="6">
    <source>
        <dbReference type="ARBA" id="ARBA00048539"/>
    </source>
</evidence>
<keyword evidence="5" id="KW-0067">ATP-binding</keyword>
<evidence type="ECO:0000313" key="8">
    <source>
        <dbReference type="EMBL" id="ORY84810.1"/>
    </source>
</evidence>
<dbReference type="STRING" id="56484.A0A1Y2FLG5"/>
<evidence type="ECO:0000256" key="2">
    <source>
        <dbReference type="ARBA" id="ARBA00022598"/>
    </source>
</evidence>
<dbReference type="EC" id="6.3.4.19" evidence="1"/>
<dbReference type="CDD" id="cd01992">
    <property type="entry name" value="TilS_N"/>
    <property type="match status" value="1"/>
</dbReference>
<dbReference type="Gene3D" id="3.40.50.620">
    <property type="entry name" value="HUPs"/>
    <property type="match status" value="1"/>
</dbReference>
<protein>
    <recommendedName>
        <fullName evidence="1">tRNA(Ile)-lysidine synthetase</fullName>
        <ecNumber evidence="1">6.3.4.19</ecNumber>
    </recommendedName>
</protein>
<feature type="domain" description="tRNA(Ile)-lysidine/2-thiocytidine synthase N-terminal" evidence="7">
    <location>
        <begin position="89"/>
        <end position="292"/>
    </location>
</feature>
<dbReference type="Pfam" id="PF01171">
    <property type="entry name" value="ATP_bind_3"/>
    <property type="match status" value="1"/>
</dbReference>
<keyword evidence="4" id="KW-0547">Nucleotide-binding</keyword>
<dbReference type="AlphaFoldDB" id="A0A1Y2FLG5"/>
<evidence type="ECO:0000256" key="3">
    <source>
        <dbReference type="ARBA" id="ARBA00022694"/>
    </source>
</evidence>
<dbReference type="GO" id="GO:0005524">
    <property type="term" value="F:ATP binding"/>
    <property type="evidence" value="ECO:0007669"/>
    <property type="project" value="UniProtKB-KW"/>
</dbReference>
<dbReference type="OrthoDB" id="434144at2759"/>
<keyword evidence="3" id="KW-0819">tRNA processing</keyword>
<sequence>MKWVLCWHIEEAAVCRSRVVAVMVPVAQSCTTTTIDASLLSQNRPCSLRRCVLPARCMYSKAPCISALEIDQCIRTILQLCPTTKLPRIALALSGGVDSLALLLVLSQLYKQRQQLDDVVALTVDHALRAESSSEAAELHARMEHHGIRHEVLKLPDTISEALLSRRSRESTSQGVEKLARQGRFEALTAGCLRHNAKHLFLAHHADDQAETVLMRLAQGASWRGMSGIRPLAWNPASGCSLHGASSIRLVRPFLTLPKARLRATCEAMGEAWYEDASNADTSLTMRNAVRKLLQTPNMQLPVALQPTNLVRLSSELQIHRRDLELRIAKVLGRCDVSVDEQIGMLSFRFAALNRLSRDAVLIALQGLAEIVTPSTSVKLESMQAVFTLLCDAKESQVTAAGLVWQRKGDLCRVWRQPWQASEEIDLTQEPILWDRRFWISGQGSRLRLRCLRKSDMTSLRHLAKTQNKEAELDRLLKRARGALRFTLPVIIGETGQLLALPSASLAFDSGIEWTCNLAHFYKLNRLLEPERIHDMALN</sequence>
<dbReference type="GO" id="GO:0032267">
    <property type="term" value="F:tRNA(Ile)-lysidine synthase activity"/>
    <property type="evidence" value="ECO:0007669"/>
    <property type="project" value="UniProtKB-EC"/>
</dbReference>
<dbReference type="RefSeq" id="XP_040726593.1">
    <property type="nucleotide sequence ID" value="XM_040866636.1"/>
</dbReference>
<accession>A0A1Y2FLG5</accession>
<reference evidence="8 9" key="1">
    <citation type="submission" date="2016-07" db="EMBL/GenBank/DDBJ databases">
        <title>Pervasive Adenine N6-methylation of Active Genes in Fungi.</title>
        <authorList>
            <consortium name="DOE Joint Genome Institute"/>
            <person name="Mondo S.J."/>
            <person name="Dannebaum R.O."/>
            <person name="Kuo R.C."/>
            <person name="Labutti K."/>
            <person name="Haridas S."/>
            <person name="Kuo A."/>
            <person name="Salamov A."/>
            <person name="Ahrendt S.R."/>
            <person name="Lipzen A."/>
            <person name="Sullivan W."/>
            <person name="Andreopoulos W.B."/>
            <person name="Clum A."/>
            <person name="Lindquist E."/>
            <person name="Daum C."/>
            <person name="Ramamoorthy G.K."/>
            <person name="Gryganskyi A."/>
            <person name="Culley D."/>
            <person name="Magnuson J.K."/>
            <person name="James T.Y."/>
            <person name="O'Malley M.A."/>
            <person name="Stajich J.E."/>
            <person name="Spatafora J.W."/>
            <person name="Visel A."/>
            <person name="Grigoriev I.V."/>
        </authorList>
    </citation>
    <scope>NUCLEOTIDE SEQUENCE [LARGE SCALE GENOMIC DNA]</scope>
    <source>
        <strain evidence="8 9">12-1054</strain>
    </source>
</reference>
<dbReference type="Proteomes" id="UP000193685">
    <property type="component" value="Unassembled WGS sequence"/>
</dbReference>
<comment type="catalytic activity">
    <reaction evidence="6">
        <text>cytidine(34) in tRNA(Ile2) + L-lysine + ATP = lysidine(34) in tRNA(Ile2) + AMP + diphosphate + H(+)</text>
        <dbReference type="Rhea" id="RHEA:43744"/>
        <dbReference type="Rhea" id="RHEA-COMP:10625"/>
        <dbReference type="Rhea" id="RHEA-COMP:10670"/>
        <dbReference type="ChEBI" id="CHEBI:15378"/>
        <dbReference type="ChEBI" id="CHEBI:30616"/>
        <dbReference type="ChEBI" id="CHEBI:32551"/>
        <dbReference type="ChEBI" id="CHEBI:33019"/>
        <dbReference type="ChEBI" id="CHEBI:82748"/>
        <dbReference type="ChEBI" id="CHEBI:83665"/>
        <dbReference type="ChEBI" id="CHEBI:456215"/>
        <dbReference type="EC" id="6.3.4.19"/>
    </reaction>
</comment>
<name>A0A1Y2FLG5_PROLT</name>
<comment type="caution">
    <text evidence="8">The sequence shown here is derived from an EMBL/GenBank/DDBJ whole genome shotgun (WGS) entry which is preliminary data.</text>
</comment>
<keyword evidence="9" id="KW-1185">Reference proteome</keyword>
<dbReference type="SUPFAM" id="SSF52402">
    <property type="entry name" value="Adenine nucleotide alpha hydrolases-like"/>
    <property type="match status" value="1"/>
</dbReference>
<dbReference type="NCBIfam" id="TIGR02432">
    <property type="entry name" value="lysidine_TilS_N"/>
    <property type="match status" value="1"/>
</dbReference>
<evidence type="ECO:0000256" key="1">
    <source>
        <dbReference type="ARBA" id="ARBA00013267"/>
    </source>
</evidence>
<dbReference type="GO" id="GO:0008033">
    <property type="term" value="P:tRNA processing"/>
    <property type="evidence" value="ECO:0007669"/>
    <property type="project" value="UniProtKB-KW"/>
</dbReference>
<dbReference type="InterPro" id="IPR014729">
    <property type="entry name" value="Rossmann-like_a/b/a_fold"/>
</dbReference>
<dbReference type="GeneID" id="63783235"/>
<dbReference type="EMBL" id="MCFI01000005">
    <property type="protein sequence ID" value="ORY84810.1"/>
    <property type="molecule type" value="Genomic_DNA"/>
</dbReference>
<dbReference type="InterPro" id="IPR011063">
    <property type="entry name" value="TilS/TtcA_N"/>
</dbReference>
<evidence type="ECO:0000256" key="4">
    <source>
        <dbReference type="ARBA" id="ARBA00022741"/>
    </source>
</evidence>
<keyword evidence="2" id="KW-0436">Ligase</keyword>
<organism evidence="8 9">
    <name type="scientific">Protomyces lactucae-debilis</name>
    <dbReference type="NCBI Taxonomy" id="2754530"/>
    <lineage>
        <taxon>Eukaryota</taxon>
        <taxon>Fungi</taxon>
        <taxon>Dikarya</taxon>
        <taxon>Ascomycota</taxon>
        <taxon>Taphrinomycotina</taxon>
        <taxon>Taphrinomycetes</taxon>
        <taxon>Taphrinales</taxon>
        <taxon>Protomycetaceae</taxon>
        <taxon>Protomyces</taxon>
    </lineage>
</organism>
<dbReference type="InterPro" id="IPR012795">
    <property type="entry name" value="tRNA_Ile_lys_synt_N"/>
</dbReference>
<dbReference type="PANTHER" id="PTHR43033:SF1">
    <property type="entry name" value="TRNA(ILE)-LYSIDINE SYNTHASE-RELATED"/>
    <property type="match status" value="1"/>
</dbReference>
<dbReference type="OMA" id="HARMEHH"/>
<dbReference type="PROSITE" id="PS51257">
    <property type="entry name" value="PROKAR_LIPOPROTEIN"/>
    <property type="match status" value="1"/>
</dbReference>
<dbReference type="PANTHER" id="PTHR43033">
    <property type="entry name" value="TRNA(ILE)-LYSIDINE SYNTHASE-RELATED"/>
    <property type="match status" value="1"/>
</dbReference>
<dbReference type="InterPro" id="IPR012094">
    <property type="entry name" value="tRNA_Ile_lys_synt"/>
</dbReference>
<evidence type="ECO:0000256" key="5">
    <source>
        <dbReference type="ARBA" id="ARBA00022840"/>
    </source>
</evidence>
<proteinExistence type="inferred from homology"/>
<dbReference type="HAMAP" id="MF_01161">
    <property type="entry name" value="tRNA_Ile_lys_synt"/>
    <property type="match status" value="1"/>
</dbReference>